<keyword evidence="3" id="KW-1185">Reference proteome</keyword>
<protein>
    <submittedName>
        <fullName evidence="2">Uncharacterized protein</fullName>
    </submittedName>
</protein>
<proteinExistence type="predicted"/>
<feature type="compositionally biased region" description="Pro residues" evidence="1">
    <location>
        <begin position="440"/>
        <end position="449"/>
    </location>
</feature>
<dbReference type="AlphaFoldDB" id="A0A6G1IZ55"/>
<dbReference type="Proteomes" id="UP000799291">
    <property type="component" value="Unassembled WGS sequence"/>
</dbReference>
<dbReference type="OrthoDB" id="5383784at2759"/>
<feature type="region of interest" description="Disordered" evidence="1">
    <location>
        <begin position="487"/>
        <end position="509"/>
    </location>
</feature>
<feature type="region of interest" description="Disordered" evidence="1">
    <location>
        <begin position="437"/>
        <end position="464"/>
    </location>
</feature>
<gene>
    <name evidence="2" type="ORF">K458DRAFT_390149</name>
</gene>
<evidence type="ECO:0000256" key="1">
    <source>
        <dbReference type="SAM" id="MobiDB-lite"/>
    </source>
</evidence>
<evidence type="ECO:0000313" key="2">
    <source>
        <dbReference type="EMBL" id="KAF2683534.1"/>
    </source>
</evidence>
<evidence type="ECO:0000313" key="3">
    <source>
        <dbReference type="Proteomes" id="UP000799291"/>
    </source>
</evidence>
<organism evidence="2 3">
    <name type="scientific">Lentithecium fluviatile CBS 122367</name>
    <dbReference type="NCBI Taxonomy" id="1168545"/>
    <lineage>
        <taxon>Eukaryota</taxon>
        <taxon>Fungi</taxon>
        <taxon>Dikarya</taxon>
        <taxon>Ascomycota</taxon>
        <taxon>Pezizomycotina</taxon>
        <taxon>Dothideomycetes</taxon>
        <taxon>Pleosporomycetidae</taxon>
        <taxon>Pleosporales</taxon>
        <taxon>Massarineae</taxon>
        <taxon>Lentitheciaceae</taxon>
        <taxon>Lentithecium</taxon>
    </lineage>
</organism>
<dbReference type="EMBL" id="MU005584">
    <property type="protein sequence ID" value="KAF2683534.1"/>
    <property type="molecule type" value="Genomic_DNA"/>
</dbReference>
<reference evidence="2" key="1">
    <citation type="journal article" date="2020" name="Stud. Mycol.">
        <title>101 Dothideomycetes genomes: a test case for predicting lifestyles and emergence of pathogens.</title>
        <authorList>
            <person name="Haridas S."/>
            <person name="Albert R."/>
            <person name="Binder M."/>
            <person name="Bloem J."/>
            <person name="Labutti K."/>
            <person name="Salamov A."/>
            <person name="Andreopoulos B."/>
            <person name="Baker S."/>
            <person name="Barry K."/>
            <person name="Bills G."/>
            <person name="Bluhm B."/>
            <person name="Cannon C."/>
            <person name="Castanera R."/>
            <person name="Culley D."/>
            <person name="Daum C."/>
            <person name="Ezra D."/>
            <person name="Gonzalez J."/>
            <person name="Henrissat B."/>
            <person name="Kuo A."/>
            <person name="Liang C."/>
            <person name="Lipzen A."/>
            <person name="Lutzoni F."/>
            <person name="Magnuson J."/>
            <person name="Mondo S."/>
            <person name="Nolan M."/>
            <person name="Ohm R."/>
            <person name="Pangilinan J."/>
            <person name="Park H.-J."/>
            <person name="Ramirez L."/>
            <person name="Alfaro M."/>
            <person name="Sun H."/>
            <person name="Tritt A."/>
            <person name="Yoshinaga Y."/>
            <person name="Zwiers L.-H."/>
            <person name="Turgeon B."/>
            <person name="Goodwin S."/>
            <person name="Spatafora J."/>
            <person name="Crous P."/>
            <person name="Grigoriev I."/>
        </authorList>
    </citation>
    <scope>NUCLEOTIDE SEQUENCE</scope>
    <source>
        <strain evidence="2">CBS 122367</strain>
    </source>
</reference>
<feature type="compositionally biased region" description="Basic and acidic residues" evidence="1">
    <location>
        <begin position="455"/>
        <end position="464"/>
    </location>
</feature>
<accession>A0A6G1IZ55</accession>
<sequence>MGRQAFLTKIALGRSAFEPSQTATQTSEYIQLASSQQEVPPEARDPDTNQYIQLYDERGNPINPRAHEHGRRLREAQNDVLASIGVVARLRSPSQDLPGSYEQRLQQLDDEDTAGNAIALASTLSENICTWWIGSLRERIYTFRFGDALPFSRIVTSECALSGKSIVNSGFTARLLHTLGIQAVVYAAFVLKPLDQLLLTTRTSQGTKQSYRRLRNVTKTILRISLEFLFYPLAYHSYLQRLGLIPARPLLPPAKTFVPFSAYSPLLPFSLYYDASASILHFTKAALTSPFVLVCLEHLYERWVYSAVNEAIETAVIQPTNPDIPSPDDGSKARKTAILGLRKRSPQLARMAIGKLLAFVGWGETDAKPHEVNQRPTTQSLQRQDFGEGQTIEVGNNQVTNLNRLGVPFANQDAPVAPESRENADVAIPTISLSDALLPATPPSLPPSPTASQTSRDENDPRIRITSREGIVEMEVRLPPHILSSRSELAQSGPITSHRDIDPSTPGRTVEMLPFHRVTQLSTEPAQMIGAIVKAQLVSWVTLPLKIVTLRLIASHYLAGRHGYVGSRRVLQPFPTTSDLDWPSIGVQVSRIALCGALELVIDLCLWGVQYLAVAYTGANTFSWGTL</sequence>
<name>A0A6G1IZ55_9PLEO</name>